<evidence type="ECO:0000313" key="3">
    <source>
        <dbReference type="EMBL" id="KIL50927.1"/>
    </source>
</evidence>
<proteinExistence type="predicted"/>
<dbReference type="SUPFAM" id="SSF48317">
    <property type="entry name" value="Acid phosphatase/Vanadium-dependent haloperoxidase"/>
    <property type="match status" value="1"/>
</dbReference>
<dbReference type="PANTHER" id="PTHR34599:SF1">
    <property type="entry name" value="PHOSPHATIDIC ACID PHOSPHATASE TYPE 2_HALOPEROXIDASE DOMAIN-CONTAINING PROTEIN"/>
    <property type="match status" value="1"/>
</dbReference>
<evidence type="ECO:0000259" key="2">
    <source>
        <dbReference type="SMART" id="SM00014"/>
    </source>
</evidence>
<dbReference type="PANTHER" id="PTHR34599">
    <property type="entry name" value="PEROXIDASE-RELATED"/>
    <property type="match status" value="1"/>
</dbReference>
<evidence type="ECO:0000313" key="4">
    <source>
        <dbReference type="Proteomes" id="UP000031972"/>
    </source>
</evidence>
<dbReference type="CDD" id="cd03398">
    <property type="entry name" value="PAP2_haloperoxidase"/>
    <property type="match status" value="1"/>
</dbReference>
<reference evidence="3 4" key="1">
    <citation type="submission" date="2015-01" db="EMBL/GenBank/DDBJ databases">
        <title>Jeotgalibacillus campisalis genome sequencing.</title>
        <authorList>
            <person name="Goh K.M."/>
            <person name="Chan K.-G."/>
            <person name="Yaakop A.S."/>
            <person name="Ee R."/>
            <person name="Gan H.M."/>
            <person name="Chan C.S."/>
        </authorList>
    </citation>
    <scope>NUCLEOTIDE SEQUENCE [LARGE SCALE GENOMIC DNA]</scope>
    <source>
        <strain evidence="3 4">SF-57</strain>
    </source>
</reference>
<dbReference type="AlphaFoldDB" id="A0A0C2VPT7"/>
<keyword evidence="4" id="KW-1185">Reference proteome</keyword>
<gene>
    <name evidence="3" type="ORF">KR50_08080</name>
</gene>
<accession>A0A0C2VPT7</accession>
<feature type="region of interest" description="Disordered" evidence="1">
    <location>
        <begin position="1"/>
        <end position="23"/>
    </location>
</feature>
<comment type="caution">
    <text evidence="3">The sequence shown here is derived from an EMBL/GenBank/DDBJ whole genome shotgun (WGS) entry which is preliminary data.</text>
</comment>
<dbReference type="InterPro" id="IPR052559">
    <property type="entry name" value="V-haloperoxidase"/>
</dbReference>
<name>A0A0C2VPT7_9BACL</name>
<sequence length="300" mass="34121">MKKYLKWSEEPYGGESAPPNDPVTPLAGGWPLTFLKRNRRGEFLNPDGRAIVFPIVHPNRINFEKELEAVQLALKESTPNQQGIGIFYGTGVPTKQWTPVIDRLIDSYGVSPVSAARILAVVQMAINDTMIVVWDLKYKWDTARPIQYDQSLEPLLCTPRFPSYPSGHASMSGCAEVVLSYFFPREASKLKRFAEEDAISRLYSGVHFPIDNDEGLKLGRFIGDTIVRHLKEQRDKDGSVDQPYEMFRDADFFATEFKQFIPYDFSDDCTSNVRSKKISSQVSHYDALLKLGFSKPKLFY</sequence>
<dbReference type="Gene3D" id="1.10.606.20">
    <property type="match status" value="1"/>
</dbReference>
<feature type="domain" description="Phosphatidic acid phosphatase type 2/haloperoxidase" evidence="2">
    <location>
        <begin position="116"/>
        <end position="227"/>
    </location>
</feature>
<dbReference type="PATRIC" id="fig|220754.4.peg.828"/>
<dbReference type="Pfam" id="PF01569">
    <property type="entry name" value="PAP2"/>
    <property type="match status" value="1"/>
</dbReference>
<dbReference type="InterPro" id="IPR036938">
    <property type="entry name" value="PAP2/HPO_sf"/>
</dbReference>
<organism evidence="3 4">
    <name type="scientific">Jeotgalibacillus campisalis</name>
    <dbReference type="NCBI Taxonomy" id="220754"/>
    <lineage>
        <taxon>Bacteria</taxon>
        <taxon>Bacillati</taxon>
        <taxon>Bacillota</taxon>
        <taxon>Bacilli</taxon>
        <taxon>Bacillales</taxon>
        <taxon>Caryophanaceae</taxon>
        <taxon>Jeotgalibacillus</taxon>
    </lineage>
</organism>
<dbReference type="SMART" id="SM00014">
    <property type="entry name" value="acidPPc"/>
    <property type="match status" value="1"/>
</dbReference>
<dbReference type="OrthoDB" id="7793240at2"/>
<evidence type="ECO:0000256" key="1">
    <source>
        <dbReference type="SAM" id="MobiDB-lite"/>
    </source>
</evidence>
<dbReference type="Proteomes" id="UP000031972">
    <property type="component" value="Unassembled WGS sequence"/>
</dbReference>
<protein>
    <recommendedName>
        <fullName evidence="2">Phosphatidic acid phosphatase type 2/haloperoxidase domain-containing protein</fullName>
    </recommendedName>
</protein>
<dbReference type="RefSeq" id="WP_084215481.1">
    <property type="nucleotide sequence ID" value="NZ_JXRR01000008.1"/>
</dbReference>
<dbReference type="EMBL" id="JXRR01000008">
    <property type="protein sequence ID" value="KIL50927.1"/>
    <property type="molecule type" value="Genomic_DNA"/>
</dbReference>
<dbReference type="InterPro" id="IPR000326">
    <property type="entry name" value="PAP2/HPO"/>
</dbReference>